<feature type="compositionally biased region" description="Low complexity" evidence="1">
    <location>
        <begin position="86"/>
        <end position="102"/>
    </location>
</feature>
<gene>
    <name evidence="2" type="ORF">A6R68_01678</name>
</gene>
<feature type="region of interest" description="Disordered" evidence="1">
    <location>
        <begin position="86"/>
        <end position="109"/>
    </location>
</feature>
<proteinExistence type="predicted"/>
<feature type="compositionally biased region" description="Low complexity" evidence="1">
    <location>
        <begin position="35"/>
        <end position="69"/>
    </location>
</feature>
<sequence length="250" mass="25890">MQSPLVMKGLGRFHYSPPNRFHRLKGGMLQPAPGTRTARPSTSSSNSLASLASPRGPSQPRGSPASPSSHPWTALPALATTSGLWSAPQAPASASGPRSAQPDPVLTPGSALQATLGTFRLQEAPVVHPDSMASLPTLVPVDLVSPLTVSTDLVAPLPTFAVMDHTVSLAASGQRCQPPQSLLAQCQQCQPSRMLTLQPSHLPTSCLSGSSAAPGGHCWPYVSKASPIDPSWASLAAPNSHRWALSSPSN</sequence>
<keyword evidence="3" id="KW-1185">Reference proteome</keyword>
<dbReference type="Proteomes" id="UP000092124">
    <property type="component" value="Unassembled WGS sequence"/>
</dbReference>
<name>A0A1A6GUD3_NEOLE</name>
<accession>A0A1A6GUD3</accession>
<reference evidence="2 3" key="1">
    <citation type="submission" date="2016-06" db="EMBL/GenBank/DDBJ databases">
        <title>The Draft Genome Sequence and Annotation of the Desert Woodrat Neotoma lepida.</title>
        <authorList>
            <person name="Campbell M."/>
            <person name="Oakeson K.F."/>
            <person name="Yandell M."/>
            <person name="Halpert J.R."/>
            <person name="Dearing D."/>
        </authorList>
    </citation>
    <scope>NUCLEOTIDE SEQUENCE [LARGE SCALE GENOMIC DNA]</scope>
    <source>
        <strain evidence="2">417</strain>
        <tissue evidence="2">Liver</tissue>
    </source>
</reference>
<protein>
    <submittedName>
        <fullName evidence="2">Uncharacterized protein</fullName>
    </submittedName>
</protein>
<feature type="region of interest" description="Disordered" evidence="1">
    <location>
        <begin position="1"/>
        <end position="74"/>
    </location>
</feature>
<dbReference type="EMBL" id="LZPO01066941">
    <property type="protein sequence ID" value="OBS69781.1"/>
    <property type="molecule type" value="Genomic_DNA"/>
</dbReference>
<evidence type="ECO:0000256" key="1">
    <source>
        <dbReference type="SAM" id="MobiDB-lite"/>
    </source>
</evidence>
<comment type="caution">
    <text evidence="2">The sequence shown here is derived from an EMBL/GenBank/DDBJ whole genome shotgun (WGS) entry which is preliminary data.</text>
</comment>
<dbReference type="AlphaFoldDB" id="A0A1A6GUD3"/>
<evidence type="ECO:0000313" key="3">
    <source>
        <dbReference type="Proteomes" id="UP000092124"/>
    </source>
</evidence>
<organism evidence="2 3">
    <name type="scientific">Neotoma lepida</name>
    <name type="common">Desert woodrat</name>
    <dbReference type="NCBI Taxonomy" id="56216"/>
    <lineage>
        <taxon>Eukaryota</taxon>
        <taxon>Metazoa</taxon>
        <taxon>Chordata</taxon>
        <taxon>Craniata</taxon>
        <taxon>Vertebrata</taxon>
        <taxon>Euteleostomi</taxon>
        <taxon>Mammalia</taxon>
        <taxon>Eutheria</taxon>
        <taxon>Euarchontoglires</taxon>
        <taxon>Glires</taxon>
        <taxon>Rodentia</taxon>
        <taxon>Myomorpha</taxon>
        <taxon>Muroidea</taxon>
        <taxon>Cricetidae</taxon>
        <taxon>Neotominae</taxon>
        <taxon>Neotoma</taxon>
    </lineage>
</organism>
<evidence type="ECO:0000313" key="2">
    <source>
        <dbReference type="EMBL" id="OBS69781.1"/>
    </source>
</evidence>